<organism evidence="2 3">
    <name type="scientific">Acropora cervicornis</name>
    <name type="common">Staghorn coral</name>
    <dbReference type="NCBI Taxonomy" id="6130"/>
    <lineage>
        <taxon>Eukaryota</taxon>
        <taxon>Metazoa</taxon>
        <taxon>Cnidaria</taxon>
        <taxon>Anthozoa</taxon>
        <taxon>Hexacorallia</taxon>
        <taxon>Scleractinia</taxon>
        <taxon>Astrocoeniina</taxon>
        <taxon>Acroporidae</taxon>
        <taxon>Acropora</taxon>
    </lineage>
</organism>
<reference evidence="2" key="2">
    <citation type="journal article" date="2023" name="Science">
        <title>Genomic signatures of disease resistance in endangered staghorn corals.</title>
        <authorList>
            <person name="Vollmer S.V."/>
            <person name="Selwyn J.D."/>
            <person name="Despard B.A."/>
            <person name="Roesel C.L."/>
        </authorList>
    </citation>
    <scope>NUCLEOTIDE SEQUENCE</scope>
    <source>
        <strain evidence="2">K2</strain>
    </source>
</reference>
<dbReference type="EMBL" id="JARQWQ010000078">
    <property type="protein sequence ID" value="KAK2553386.1"/>
    <property type="molecule type" value="Genomic_DNA"/>
</dbReference>
<dbReference type="Proteomes" id="UP001249851">
    <property type="component" value="Unassembled WGS sequence"/>
</dbReference>
<keyword evidence="3" id="KW-1185">Reference proteome</keyword>
<evidence type="ECO:0000313" key="3">
    <source>
        <dbReference type="Proteomes" id="UP001249851"/>
    </source>
</evidence>
<evidence type="ECO:0000256" key="1">
    <source>
        <dbReference type="SAM" id="SignalP"/>
    </source>
</evidence>
<comment type="caution">
    <text evidence="2">The sequence shown here is derived from an EMBL/GenBank/DDBJ whole genome shotgun (WGS) entry which is preliminary data.</text>
</comment>
<accession>A0AAD9Q2X5</accession>
<evidence type="ECO:0000313" key="2">
    <source>
        <dbReference type="EMBL" id="KAK2553386.1"/>
    </source>
</evidence>
<protein>
    <submittedName>
        <fullName evidence="2">Uncharacterized protein</fullName>
    </submittedName>
</protein>
<reference evidence="2" key="1">
    <citation type="journal article" date="2023" name="G3 (Bethesda)">
        <title>Whole genome assembly and annotation of the endangered Caribbean coral Acropora cervicornis.</title>
        <authorList>
            <person name="Selwyn J.D."/>
            <person name="Vollmer S.V."/>
        </authorList>
    </citation>
    <scope>NUCLEOTIDE SEQUENCE</scope>
    <source>
        <strain evidence="2">K2</strain>
    </source>
</reference>
<name>A0AAD9Q2X5_ACRCE</name>
<dbReference type="AlphaFoldDB" id="A0AAD9Q2X5"/>
<keyword evidence="1" id="KW-0732">Signal</keyword>
<feature type="signal peptide" evidence="1">
    <location>
        <begin position="1"/>
        <end position="18"/>
    </location>
</feature>
<feature type="chain" id="PRO_5042151556" evidence="1">
    <location>
        <begin position="19"/>
        <end position="135"/>
    </location>
</feature>
<proteinExistence type="predicted"/>
<gene>
    <name evidence="2" type="ORF">P5673_025364</name>
</gene>
<sequence length="135" mass="15277">MLSACLLFSATFLTVTSAASISSAEEYCVHEGEQVKPGNKVVVENCQYICRCLVSQGYAHFMCEPLCETYYDSVCENGEEPVMELEDSSVPQCKCRRYYCPERQPVAHFIDFGTDGGYFEPHWEPEIEEINLAPH</sequence>